<protein>
    <recommendedName>
        <fullName evidence="4">Agmatine deiminase</fullName>
    </recommendedName>
</protein>
<evidence type="ECO:0008006" key="4">
    <source>
        <dbReference type="Google" id="ProtNLM"/>
    </source>
</evidence>
<accession>A0A2P6N3Y3</accession>
<dbReference type="Gene3D" id="3.75.10.10">
    <property type="entry name" value="L-arginine/glycine Amidinotransferase, Chain A"/>
    <property type="match status" value="1"/>
</dbReference>
<name>A0A2P6N3Y3_9EUKA</name>
<dbReference type="Proteomes" id="UP000241769">
    <property type="component" value="Unassembled WGS sequence"/>
</dbReference>
<sequence>MTDNRRFPAEWEPHEAVWISWPESEVEHLAIEGYSIEKTYHEILSELLSHVNVCIVVTTEEIGQRLTQRYERTTVYRVKIFVIPKCSIWIRDFGPIFTVDDSQRAQITLFGWNHYGRVHLAPPEELAFFMADQHVSRYAATQLNLPTYPATMSNGRLLVSEGGDREFNGKGTLMVTEQVELQRNPGQSKEEIEEVLKRSLNVKKVVWLKNGMADDRSPDGGLLPGGYWPTYGTNGHIDEFARFVNESTILLNHITEEEAASCPIARSSKEAMDENENILSRETDQDGRPFKVLHMPVPPPLPFDIQPHHTIFRDISNLLTTTAGVSVDKEKSAKVILPASYCNFLVTNGLVLCAKYSRADQEEKLREECLKTDREAARVLGEVFPGRKIVQLDVSIINLGGGGIHCITQQQPALRL</sequence>
<dbReference type="GO" id="GO:0004668">
    <property type="term" value="F:protein-arginine deiminase activity"/>
    <property type="evidence" value="ECO:0007669"/>
    <property type="project" value="InterPro"/>
</dbReference>
<dbReference type="AlphaFoldDB" id="A0A2P6N3Y3"/>
<dbReference type="InParanoid" id="A0A2P6N3Y3"/>
<proteinExistence type="predicted"/>
<dbReference type="Pfam" id="PF04371">
    <property type="entry name" value="PAD_porph"/>
    <property type="match status" value="1"/>
</dbReference>
<dbReference type="PANTHER" id="PTHR31377">
    <property type="entry name" value="AGMATINE DEIMINASE-RELATED"/>
    <property type="match status" value="1"/>
</dbReference>
<keyword evidence="3" id="KW-1185">Reference proteome</keyword>
<dbReference type="PANTHER" id="PTHR31377:SF0">
    <property type="entry name" value="AGMATINE DEIMINASE-RELATED"/>
    <property type="match status" value="1"/>
</dbReference>
<organism evidence="2 3">
    <name type="scientific">Planoprotostelium fungivorum</name>
    <dbReference type="NCBI Taxonomy" id="1890364"/>
    <lineage>
        <taxon>Eukaryota</taxon>
        <taxon>Amoebozoa</taxon>
        <taxon>Evosea</taxon>
        <taxon>Variosea</taxon>
        <taxon>Cavosteliida</taxon>
        <taxon>Cavosteliaceae</taxon>
        <taxon>Planoprotostelium</taxon>
    </lineage>
</organism>
<keyword evidence="1" id="KW-0378">Hydrolase</keyword>
<dbReference type="SUPFAM" id="SSF55909">
    <property type="entry name" value="Pentein"/>
    <property type="match status" value="1"/>
</dbReference>
<dbReference type="InterPro" id="IPR007466">
    <property type="entry name" value="Peptidyl-Arg-deiminase_porph"/>
</dbReference>
<dbReference type="STRING" id="1890364.A0A2P6N3Y3"/>
<evidence type="ECO:0000313" key="2">
    <source>
        <dbReference type="EMBL" id="PRP78658.1"/>
    </source>
</evidence>
<dbReference type="OrthoDB" id="544103at2759"/>
<gene>
    <name evidence="2" type="ORF">PROFUN_13491</name>
</gene>
<comment type="caution">
    <text evidence="2">The sequence shown here is derived from an EMBL/GenBank/DDBJ whole genome shotgun (WGS) entry which is preliminary data.</text>
</comment>
<dbReference type="GO" id="GO:0047632">
    <property type="term" value="F:agmatine deiminase activity"/>
    <property type="evidence" value="ECO:0007669"/>
    <property type="project" value="TreeGrafter"/>
</dbReference>
<dbReference type="EMBL" id="MDYQ01000212">
    <property type="protein sequence ID" value="PRP78658.1"/>
    <property type="molecule type" value="Genomic_DNA"/>
</dbReference>
<evidence type="ECO:0000313" key="3">
    <source>
        <dbReference type="Proteomes" id="UP000241769"/>
    </source>
</evidence>
<dbReference type="GO" id="GO:0009446">
    <property type="term" value="P:putrescine biosynthetic process"/>
    <property type="evidence" value="ECO:0007669"/>
    <property type="project" value="InterPro"/>
</dbReference>
<reference evidence="2 3" key="1">
    <citation type="journal article" date="2018" name="Genome Biol. Evol.">
        <title>Multiple Roots of Fruiting Body Formation in Amoebozoa.</title>
        <authorList>
            <person name="Hillmann F."/>
            <person name="Forbes G."/>
            <person name="Novohradska S."/>
            <person name="Ferling I."/>
            <person name="Riege K."/>
            <person name="Groth M."/>
            <person name="Westermann M."/>
            <person name="Marz M."/>
            <person name="Spaller T."/>
            <person name="Winckler T."/>
            <person name="Schaap P."/>
            <person name="Glockner G."/>
        </authorList>
    </citation>
    <scope>NUCLEOTIDE SEQUENCE [LARGE SCALE GENOMIC DNA]</scope>
    <source>
        <strain evidence="2 3">Jena</strain>
    </source>
</reference>
<evidence type="ECO:0000256" key="1">
    <source>
        <dbReference type="ARBA" id="ARBA00022801"/>
    </source>
</evidence>